<dbReference type="Pfam" id="PF23826">
    <property type="entry name" value="DUF7196"/>
    <property type="match status" value="1"/>
</dbReference>
<sequence length="43" mass="4657">MILPDGTITPPEDKPPLFSQIEARAVVRQAGGGTTREIRQNPV</sequence>
<feature type="domain" description="DUF7196" evidence="1">
    <location>
        <begin position="2"/>
        <end position="42"/>
    </location>
</feature>
<dbReference type="GeneID" id="65121702"/>
<protein>
    <recommendedName>
        <fullName evidence="1">DUF7196 domain-containing protein</fullName>
    </recommendedName>
</protein>
<gene>
    <name evidence="2" type="primary">13</name>
    <name evidence="2" type="ORF">OBUTU_13</name>
</gene>
<keyword evidence="3" id="KW-1185">Reference proteome</keyword>
<accession>A0A514TXX0</accession>
<name>A0A514TXX0_9CAUD</name>
<dbReference type="EMBL" id="MN096359">
    <property type="protein sequence ID" value="QDK01541.1"/>
    <property type="molecule type" value="Genomic_DNA"/>
</dbReference>
<evidence type="ECO:0000313" key="3">
    <source>
        <dbReference type="Proteomes" id="UP000315520"/>
    </source>
</evidence>
<dbReference type="RefSeq" id="YP_010103802.1">
    <property type="nucleotide sequence ID" value="NC_055812.1"/>
</dbReference>
<dbReference type="Proteomes" id="UP000315520">
    <property type="component" value="Segment"/>
</dbReference>
<dbReference type="KEGG" id="vg:65121702"/>
<proteinExistence type="predicted"/>
<reference evidence="2 3" key="1">
    <citation type="submission" date="2019-06" db="EMBL/GenBank/DDBJ databases">
        <authorList>
            <person name="Peister A."/>
            <person name="Blumer L.S."/>
            <person name="Blackman K."/>
            <person name="Carr J.L."/>
            <person name="Dickens D."/>
            <person name="Fletcher D."/>
            <person name="Gamble W.J."/>
            <person name="Hope M.A."/>
            <person name="Long D.A."/>
            <person name="Muhammad Y.A."/>
            <person name="Ralliford J.O."/>
            <person name="Ray Q.B."/>
            <person name="Ross V.L."/>
            <person name="Sandy N.A."/>
            <person name="Thrasher M.V."/>
            <person name="Williams-Green M."/>
            <person name="Garlena R.A."/>
            <person name="Russell D.A."/>
            <person name="Pope W.H."/>
            <person name="Jacobs-Se D."/>
            <person name="Hatfull G.F."/>
        </authorList>
    </citation>
    <scope>NUCLEOTIDE SEQUENCE [LARGE SCALE GENOMIC DNA]</scope>
</reference>
<organism evidence="2 3">
    <name type="scientific">Mycobacterium phage Obutu</name>
    <dbReference type="NCBI Taxonomy" id="2593350"/>
    <lineage>
        <taxon>Viruses</taxon>
        <taxon>Duplodnaviria</taxon>
        <taxon>Heunggongvirae</taxon>
        <taxon>Uroviricota</taxon>
        <taxon>Caudoviricetes</taxon>
        <taxon>Bclasvirinae</taxon>
        <taxon>Pipefishvirus</taxon>
        <taxon>Pipefishvirus obutu</taxon>
    </lineage>
</organism>
<evidence type="ECO:0000259" key="1">
    <source>
        <dbReference type="Pfam" id="PF23826"/>
    </source>
</evidence>
<dbReference type="InterPro" id="IPR055620">
    <property type="entry name" value="DUF7196"/>
</dbReference>
<evidence type="ECO:0000313" key="2">
    <source>
        <dbReference type="EMBL" id="QDK01541.1"/>
    </source>
</evidence>